<reference evidence="1" key="1">
    <citation type="journal article" date="2009" name="Environ. Microbiol.">
        <title>Dynamics of genome evolution in facultative symbionts of aphids.</title>
        <authorList>
            <person name="Degnan P.H."/>
            <person name="Leonardo T.E."/>
            <person name="Cass B.N."/>
            <person name="Hurwitz B."/>
            <person name="Stern D."/>
            <person name="Gibbs R.A."/>
            <person name="Richards S."/>
            <person name="Moran N.A."/>
        </authorList>
    </citation>
    <scope>NUCLEOTIDE SEQUENCE [LARGE SCALE GENOMIC DNA]</scope>
    <source>
        <strain evidence="1">LSR1</strain>
    </source>
</reference>
<protein>
    <submittedName>
        <fullName evidence="1">Uncharacterized protein</fullName>
    </submittedName>
</protein>
<dbReference type="HOGENOM" id="CLU_2258626_0_0_6"/>
<dbReference type="EMBL" id="GL379637">
    <property type="protein sequence ID" value="EFL91443.1"/>
    <property type="molecule type" value="Genomic_DNA"/>
</dbReference>
<accession>E0WU77</accession>
<evidence type="ECO:0000313" key="2">
    <source>
        <dbReference type="Proteomes" id="UP000005726"/>
    </source>
</evidence>
<sequence length="103" mass="11452">MIEMPIVHPEKRPEWMNSPEKLDGWLDKTTAAEILKKGQNGVVIMAAESMVLIAAMGDLTHELIISDVNLAQIAVLMTEKLKTTQTGLQIWILLVEKNNSISL</sequence>
<organism evidence="1 2">
    <name type="scientific">Candidatus Regiella insecticola LSR1</name>
    <dbReference type="NCBI Taxonomy" id="663321"/>
    <lineage>
        <taxon>Bacteria</taxon>
        <taxon>Pseudomonadati</taxon>
        <taxon>Pseudomonadota</taxon>
        <taxon>Gammaproteobacteria</taxon>
        <taxon>Enterobacterales</taxon>
        <taxon>Enterobacteriaceae</taxon>
        <taxon>aphid secondary symbionts</taxon>
        <taxon>Candidatus Regiella</taxon>
    </lineage>
</organism>
<dbReference type="AlphaFoldDB" id="E0WU77"/>
<evidence type="ECO:0000313" key="1">
    <source>
        <dbReference type="EMBL" id="EFL91443.1"/>
    </source>
</evidence>
<proteinExistence type="predicted"/>
<keyword evidence="2" id="KW-1185">Reference proteome</keyword>
<dbReference type="Proteomes" id="UP000005726">
    <property type="component" value="Unassembled WGS sequence"/>
</dbReference>
<gene>
    <name evidence="1" type="ORF">REG_1647</name>
</gene>
<name>E0WU77_9ENTR</name>